<dbReference type="Pfam" id="PF01313">
    <property type="entry name" value="Bac_export_3"/>
    <property type="match status" value="1"/>
</dbReference>
<dbReference type="PIRSF" id="PIRSF004669">
    <property type="entry name" value="FliQ"/>
    <property type="match status" value="1"/>
</dbReference>
<evidence type="ECO:0000256" key="1">
    <source>
        <dbReference type="ARBA" id="ARBA00004651"/>
    </source>
</evidence>
<dbReference type="RefSeq" id="WP_350331910.1">
    <property type="nucleotide sequence ID" value="NZ_CP054719.1"/>
</dbReference>
<dbReference type="PANTHER" id="PTHR34040">
    <property type="entry name" value="FLAGELLAR BIOSYNTHETIC PROTEIN FLIQ"/>
    <property type="match status" value="1"/>
</dbReference>
<feature type="transmembrane region" description="Helical" evidence="7">
    <location>
        <begin position="25"/>
        <end position="42"/>
    </location>
</feature>
<name>A0A7L9RUQ7_9PROT</name>
<reference evidence="8 9" key="1">
    <citation type="submission" date="2020-06" db="EMBL/GenBank/DDBJ databases">
        <title>The endosymbiont of the kinetoplastid Bodo saltans is a Paracaedibacter-like alpha-proteobacterium possessing a putative toxin-antitoxin system.</title>
        <authorList>
            <person name="Midha S."/>
            <person name="Rigden D.J."/>
            <person name="Siozios S."/>
            <person name="Hurst G.D.D."/>
            <person name="Jackson A.P."/>
        </authorList>
    </citation>
    <scope>NUCLEOTIDE SEQUENCE [LARGE SCALE GENOMIC DNA]</scope>
    <source>
        <strain evidence="8">Lake Konstanz</strain>
    </source>
</reference>
<dbReference type="InterPro" id="IPR002191">
    <property type="entry name" value="Bac_export_3"/>
</dbReference>
<evidence type="ECO:0000313" key="8">
    <source>
        <dbReference type="EMBL" id="QOL20360.1"/>
    </source>
</evidence>
<keyword evidence="8" id="KW-0282">Flagellum</keyword>
<dbReference type="GO" id="GO:0009306">
    <property type="term" value="P:protein secretion"/>
    <property type="evidence" value="ECO:0007669"/>
    <property type="project" value="InterPro"/>
</dbReference>
<comment type="subcellular location">
    <subcellularLocation>
        <location evidence="1">Cell membrane</location>
        <topology evidence="1">Multi-pass membrane protein</topology>
    </subcellularLocation>
</comment>
<keyword evidence="4 7" id="KW-0812">Transmembrane</keyword>
<sequence>MDIIALTELLRKAVMVMIKAGSPPMIAALVVGLVISVLQAVTQIQEQSLAFIPKVLAVFVTLIFLFPYMFSVLSDLTHEIFDLALRLS</sequence>
<dbReference type="Proteomes" id="UP000594001">
    <property type="component" value="Chromosome"/>
</dbReference>
<organism evidence="8 9">
    <name type="scientific">Candidatus Bodocaedibacter vickermanii</name>
    <dbReference type="NCBI Taxonomy" id="2741701"/>
    <lineage>
        <taxon>Bacteria</taxon>
        <taxon>Pseudomonadati</taxon>
        <taxon>Pseudomonadota</taxon>
        <taxon>Alphaproteobacteria</taxon>
        <taxon>Holosporales</taxon>
        <taxon>Candidatus Paracaedibacteraceae</taxon>
        <taxon>Candidatus Bodocaedibacter</taxon>
    </lineage>
</organism>
<keyword evidence="8" id="KW-0969">Cilium</keyword>
<evidence type="ECO:0000256" key="3">
    <source>
        <dbReference type="ARBA" id="ARBA00022475"/>
    </source>
</evidence>
<feature type="transmembrane region" description="Helical" evidence="7">
    <location>
        <begin position="49"/>
        <end position="70"/>
    </location>
</feature>
<keyword evidence="6 7" id="KW-0472">Membrane</keyword>
<keyword evidence="9" id="KW-1185">Reference proteome</keyword>
<keyword evidence="5 7" id="KW-1133">Transmembrane helix</keyword>
<protein>
    <submittedName>
        <fullName evidence="8">Flagellar biosynthetic protein FliQ</fullName>
    </submittedName>
</protein>
<dbReference type="AlphaFoldDB" id="A0A7L9RUQ7"/>
<dbReference type="GO" id="GO:0005886">
    <property type="term" value="C:plasma membrane"/>
    <property type="evidence" value="ECO:0007669"/>
    <property type="project" value="UniProtKB-SubCell"/>
</dbReference>
<evidence type="ECO:0000256" key="2">
    <source>
        <dbReference type="ARBA" id="ARBA00006156"/>
    </source>
</evidence>
<proteinExistence type="inferred from homology"/>
<dbReference type="PANTHER" id="PTHR34040:SF2">
    <property type="entry name" value="FLAGELLAR BIOSYNTHETIC PROTEIN FLIQ"/>
    <property type="match status" value="1"/>
</dbReference>
<evidence type="ECO:0000256" key="5">
    <source>
        <dbReference type="ARBA" id="ARBA00022989"/>
    </source>
</evidence>
<keyword evidence="8" id="KW-0966">Cell projection</keyword>
<dbReference type="EMBL" id="CP054719">
    <property type="protein sequence ID" value="QOL20360.1"/>
    <property type="molecule type" value="Genomic_DNA"/>
</dbReference>
<evidence type="ECO:0000256" key="4">
    <source>
        <dbReference type="ARBA" id="ARBA00022692"/>
    </source>
</evidence>
<accession>A0A7L9RUQ7</accession>
<evidence type="ECO:0000313" key="9">
    <source>
        <dbReference type="Proteomes" id="UP000594001"/>
    </source>
</evidence>
<comment type="similarity">
    <text evidence="2">Belongs to the FliQ/MopD/SpaQ family.</text>
</comment>
<keyword evidence="3" id="KW-1003">Cell membrane</keyword>
<dbReference type="KEGG" id="pbal:CPBP_01152"/>
<gene>
    <name evidence="8" type="ORF">CPBP_01152</name>
</gene>
<evidence type="ECO:0000256" key="6">
    <source>
        <dbReference type="ARBA" id="ARBA00023136"/>
    </source>
</evidence>
<evidence type="ECO:0000256" key="7">
    <source>
        <dbReference type="SAM" id="Phobius"/>
    </source>
</evidence>
<dbReference type="PRINTS" id="PR00952">
    <property type="entry name" value="TYPE3IMQPROT"/>
</dbReference>